<organism evidence="1 2">
    <name type="scientific">Delftia deserti</name>
    <dbReference type="NCBI Taxonomy" id="1651218"/>
    <lineage>
        <taxon>Bacteria</taxon>
        <taxon>Pseudomonadati</taxon>
        <taxon>Pseudomonadota</taxon>
        <taxon>Betaproteobacteria</taxon>
        <taxon>Burkholderiales</taxon>
        <taxon>Comamonadaceae</taxon>
        <taxon>Delftia</taxon>
    </lineage>
</organism>
<proteinExistence type="predicted"/>
<gene>
    <name evidence="1" type="ORF">ACFSPV_19790</name>
</gene>
<protein>
    <recommendedName>
        <fullName evidence="3">Lipoprotein</fullName>
    </recommendedName>
</protein>
<evidence type="ECO:0008006" key="3">
    <source>
        <dbReference type="Google" id="ProtNLM"/>
    </source>
</evidence>
<name>A0ABW5EUX8_9BURK</name>
<evidence type="ECO:0000313" key="2">
    <source>
        <dbReference type="Proteomes" id="UP001597287"/>
    </source>
</evidence>
<accession>A0ABW5EUX8</accession>
<evidence type="ECO:0000313" key="1">
    <source>
        <dbReference type="EMBL" id="MFD2320949.1"/>
    </source>
</evidence>
<dbReference type="RefSeq" id="WP_267179295.1">
    <property type="nucleotide sequence ID" value="NZ_JBHSIH010000001.1"/>
</dbReference>
<reference evidence="2" key="1">
    <citation type="journal article" date="2019" name="Int. J. Syst. Evol. Microbiol.">
        <title>The Global Catalogue of Microorganisms (GCM) 10K type strain sequencing project: providing services to taxonomists for standard genome sequencing and annotation.</title>
        <authorList>
            <consortium name="The Broad Institute Genomics Platform"/>
            <consortium name="The Broad Institute Genome Sequencing Center for Infectious Disease"/>
            <person name="Wu L."/>
            <person name="Ma J."/>
        </authorList>
    </citation>
    <scope>NUCLEOTIDE SEQUENCE [LARGE SCALE GENOMIC DNA]</scope>
    <source>
        <strain evidence="2">CCUG 62793</strain>
    </source>
</reference>
<dbReference type="Proteomes" id="UP001597287">
    <property type="component" value="Unassembled WGS sequence"/>
</dbReference>
<dbReference type="PROSITE" id="PS51257">
    <property type="entry name" value="PROKAR_LIPOPROTEIN"/>
    <property type="match status" value="1"/>
</dbReference>
<keyword evidence="2" id="KW-1185">Reference proteome</keyword>
<comment type="caution">
    <text evidence="1">The sequence shown here is derived from an EMBL/GenBank/DDBJ whole genome shotgun (WGS) entry which is preliminary data.</text>
</comment>
<sequence>MKWALIAAACATLVACGEKPAPEQVAPAVAAPVSGLELWGGAVYGMTPQEVKATSAEVVDAEQAPESLYNGASKLLERQGVVVANTKFNAKYYFLNDRLHQVTLGLGEKKVYSEAELAGKQIREALTSKYGDPLSCEHFSGTITKGYSCNWKRPGGNVSMFLAAVDEASPTLNIVYQVRLAQDASKL</sequence>
<dbReference type="EMBL" id="JBHUIG010000022">
    <property type="protein sequence ID" value="MFD2320949.1"/>
    <property type="molecule type" value="Genomic_DNA"/>
</dbReference>